<gene>
    <name evidence="1" type="ORF">PBRASI_LOCUS8230</name>
</gene>
<evidence type="ECO:0000313" key="2">
    <source>
        <dbReference type="Proteomes" id="UP000789739"/>
    </source>
</evidence>
<name>A0A9N9CU42_9GLOM</name>
<dbReference type="Proteomes" id="UP000789739">
    <property type="component" value="Unassembled WGS sequence"/>
</dbReference>
<dbReference type="EMBL" id="CAJVPI010001426">
    <property type="protein sequence ID" value="CAG8612132.1"/>
    <property type="molecule type" value="Genomic_DNA"/>
</dbReference>
<protein>
    <submittedName>
        <fullName evidence="1">9990_t:CDS:1</fullName>
    </submittedName>
</protein>
<keyword evidence="2" id="KW-1185">Reference proteome</keyword>
<reference evidence="1" key="1">
    <citation type="submission" date="2021-06" db="EMBL/GenBank/DDBJ databases">
        <authorList>
            <person name="Kallberg Y."/>
            <person name="Tangrot J."/>
            <person name="Rosling A."/>
        </authorList>
    </citation>
    <scope>NUCLEOTIDE SEQUENCE</scope>
    <source>
        <strain evidence="1">BR232B</strain>
    </source>
</reference>
<sequence>MSQVNKVLFFFSEKLPDSLKRFSPGTQKRIVQWYKTAGKTARKNNNDVGEDLEDDDIDQMLLVIEWDEDGIRTRNIPKQHVIDVIQAFDGCQPIQIHRANQFGILGVAPSETFFSITDTQNHCKEQIVEDIVALLREMHYQRHQPSLGDVFEIKATRRGVFNIRNHRNVF</sequence>
<organism evidence="1 2">
    <name type="scientific">Paraglomus brasilianum</name>
    <dbReference type="NCBI Taxonomy" id="144538"/>
    <lineage>
        <taxon>Eukaryota</taxon>
        <taxon>Fungi</taxon>
        <taxon>Fungi incertae sedis</taxon>
        <taxon>Mucoromycota</taxon>
        <taxon>Glomeromycotina</taxon>
        <taxon>Glomeromycetes</taxon>
        <taxon>Paraglomerales</taxon>
        <taxon>Paraglomeraceae</taxon>
        <taxon>Paraglomus</taxon>
    </lineage>
</organism>
<dbReference type="OrthoDB" id="2416600at2759"/>
<accession>A0A9N9CU42</accession>
<evidence type="ECO:0000313" key="1">
    <source>
        <dbReference type="EMBL" id="CAG8612132.1"/>
    </source>
</evidence>
<comment type="caution">
    <text evidence="1">The sequence shown here is derived from an EMBL/GenBank/DDBJ whole genome shotgun (WGS) entry which is preliminary data.</text>
</comment>
<proteinExistence type="predicted"/>
<dbReference type="AlphaFoldDB" id="A0A9N9CU42"/>